<dbReference type="Gene3D" id="3.40.47.10">
    <property type="match status" value="2"/>
</dbReference>
<evidence type="ECO:0000256" key="5">
    <source>
        <dbReference type="ARBA" id="ARBA00023002"/>
    </source>
</evidence>
<feature type="domain" description="Carrier" evidence="10">
    <location>
        <begin position="2413"/>
        <end position="2490"/>
    </location>
</feature>
<dbReference type="SUPFAM" id="SSF52151">
    <property type="entry name" value="FabD/lysophospholipase-like"/>
    <property type="match status" value="1"/>
</dbReference>
<dbReference type="SUPFAM" id="SSF47336">
    <property type="entry name" value="ACP-like"/>
    <property type="match status" value="1"/>
</dbReference>
<dbReference type="InterPro" id="IPR014043">
    <property type="entry name" value="Acyl_transferase_dom"/>
</dbReference>
<evidence type="ECO:0000256" key="7">
    <source>
        <dbReference type="ARBA" id="ARBA00023315"/>
    </source>
</evidence>
<dbReference type="EMBL" id="JAAMPI010000484">
    <property type="protein sequence ID" value="KAF4631033.1"/>
    <property type="molecule type" value="Genomic_DNA"/>
</dbReference>
<dbReference type="InterPro" id="IPR056501">
    <property type="entry name" value="NAD-bd_HRPKS_sdrA"/>
</dbReference>
<dbReference type="InterPro" id="IPR020841">
    <property type="entry name" value="PKS_Beta-ketoAc_synthase_dom"/>
</dbReference>
<accession>A0A8H4W1U9</accession>
<dbReference type="InterPro" id="IPR036291">
    <property type="entry name" value="NAD(P)-bd_dom_sf"/>
</dbReference>
<reference evidence="13 14" key="1">
    <citation type="submission" date="2020-03" db="EMBL/GenBank/DDBJ databases">
        <title>Draft Genome Sequence of Cudoniella acicularis.</title>
        <authorList>
            <person name="Buettner E."/>
            <person name="Kellner H."/>
        </authorList>
    </citation>
    <scope>NUCLEOTIDE SEQUENCE [LARGE SCALE GENOMIC DNA]</scope>
    <source>
        <strain evidence="13 14">DSM 108380</strain>
    </source>
</reference>
<feature type="compositionally biased region" description="Basic and acidic residues" evidence="9">
    <location>
        <begin position="421"/>
        <end position="433"/>
    </location>
</feature>
<dbReference type="InterPro" id="IPR020807">
    <property type="entry name" value="PKS_DH"/>
</dbReference>
<keyword evidence="4" id="KW-0521">NADP</keyword>
<dbReference type="InterPro" id="IPR016036">
    <property type="entry name" value="Malonyl_transacylase_ACP-bd"/>
</dbReference>
<dbReference type="InterPro" id="IPR020806">
    <property type="entry name" value="PKS_PP-bd"/>
</dbReference>
<dbReference type="InterPro" id="IPR029063">
    <property type="entry name" value="SAM-dependent_MTases_sf"/>
</dbReference>
<feature type="active site" description="Proton acceptor; for dehydratase activity" evidence="8">
    <location>
        <position position="974"/>
    </location>
</feature>
<dbReference type="Gene3D" id="3.90.180.10">
    <property type="entry name" value="Medium-chain alcohol dehydrogenases, catalytic domain"/>
    <property type="match status" value="1"/>
</dbReference>
<keyword evidence="5" id="KW-0560">Oxidoreductase</keyword>
<dbReference type="Pfam" id="PF08242">
    <property type="entry name" value="Methyltransf_12"/>
    <property type="match status" value="1"/>
</dbReference>
<dbReference type="InterPro" id="IPR009081">
    <property type="entry name" value="PP-bd_ACP"/>
</dbReference>
<evidence type="ECO:0000256" key="2">
    <source>
        <dbReference type="ARBA" id="ARBA00022553"/>
    </source>
</evidence>
<dbReference type="InterPro" id="IPR036736">
    <property type="entry name" value="ACP-like_sf"/>
</dbReference>
<dbReference type="OrthoDB" id="329835at2759"/>
<evidence type="ECO:0000313" key="13">
    <source>
        <dbReference type="EMBL" id="KAF4631033.1"/>
    </source>
</evidence>
<dbReference type="InterPro" id="IPR049552">
    <property type="entry name" value="PKS_DH_N"/>
</dbReference>
<evidence type="ECO:0008006" key="15">
    <source>
        <dbReference type="Google" id="ProtNLM"/>
    </source>
</evidence>
<comment type="caution">
    <text evidence="13">The sequence shown here is derived from an EMBL/GenBank/DDBJ whole genome shotgun (WGS) entry which is preliminary data.</text>
</comment>
<dbReference type="InterPro" id="IPR050091">
    <property type="entry name" value="PKS_NRPS_Biosynth_Enz"/>
</dbReference>
<dbReference type="SUPFAM" id="SSF50129">
    <property type="entry name" value="GroES-like"/>
    <property type="match status" value="1"/>
</dbReference>
<dbReference type="Gene3D" id="3.40.50.720">
    <property type="entry name" value="NAD(P)-binding Rossmann-like Domain"/>
    <property type="match status" value="1"/>
</dbReference>
<dbReference type="SMART" id="SM00823">
    <property type="entry name" value="PKS_PP"/>
    <property type="match status" value="1"/>
</dbReference>
<evidence type="ECO:0000256" key="6">
    <source>
        <dbReference type="ARBA" id="ARBA00023268"/>
    </source>
</evidence>
<dbReference type="GO" id="GO:0004312">
    <property type="term" value="F:fatty acid synthase activity"/>
    <property type="evidence" value="ECO:0007669"/>
    <property type="project" value="TreeGrafter"/>
</dbReference>
<feature type="region of interest" description="C-terminal hotdog fold" evidence="8">
    <location>
        <begin position="1100"/>
        <end position="1259"/>
    </location>
</feature>
<feature type="domain" description="Ketosynthase family 3 (KS3)" evidence="11">
    <location>
        <begin position="23"/>
        <end position="404"/>
    </location>
</feature>
<feature type="region of interest" description="Disordered" evidence="9">
    <location>
        <begin position="421"/>
        <end position="442"/>
    </location>
</feature>
<gene>
    <name evidence="13" type="ORF">G7Y89_g7101</name>
</gene>
<dbReference type="Gene3D" id="3.40.50.150">
    <property type="entry name" value="Vaccinia Virus protein VP39"/>
    <property type="match status" value="1"/>
</dbReference>
<evidence type="ECO:0000259" key="12">
    <source>
        <dbReference type="PROSITE" id="PS52019"/>
    </source>
</evidence>
<evidence type="ECO:0000256" key="8">
    <source>
        <dbReference type="PROSITE-ProRule" id="PRU01363"/>
    </source>
</evidence>
<evidence type="ECO:0000313" key="14">
    <source>
        <dbReference type="Proteomes" id="UP000566819"/>
    </source>
</evidence>
<dbReference type="GO" id="GO:0031177">
    <property type="term" value="F:phosphopantetheine binding"/>
    <property type="evidence" value="ECO:0007669"/>
    <property type="project" value="InterPro"/>
</dbReference>
<proteinExistence type="predicted"/>
<keyword evidence="7" id="KW-0012">Acyltransferase</keyword>
<dbReference type="InterPro" id="IPR013217">
    <property type="entry name" value="Methyltransf_12"/>
</dbReference>
<dbReference type="Gene3D" id="3.10.129.110">
    <property type="entry name" value="Polyketide synthase dehydratase"/>
    <property type="match status" value="1"/>
</dbReference>
<dbReference type="SUPFAM" id="SSF53901">
    <property type="entry name" value="Thiolase-like"/>
    <property type="match status" value="1"/>
</dbReference>
<evidence type="ECO:0000259" key="11">
    <source>
        <dbReference type="PROSITE" id="PS52004"/>
    </source>
</evidence>
<dbReference type="InterPro" id="IPR011032">
    <property type="entry name" value="GroES-like_sf"/>
</dbReference>
<protein>
    <recommendedName>
        <fullName evidence="15">Carrier domain-containing protein</fullName>
    </recommendedName>
</protein>
<evidence type="ECO:0000259" key="10">
    <source>
        <dbReference type="PROSITE" id="PS50075"/>
    </source>
</evidence>
<dbReference type="Pfam" id="PF13602">
    <property type="entry name" value="ADH_zinc_N_2"/>
    <property type="match status" value="1"/>
</dbReference>
<dbReference type="Pfam" id="PF16197">
    <property type="entry name" value="KAsynt_C_assoc"/>
    <property type="match status" value="1"/>
</dbReference>
<dbReference type="Pfam" id="PF23114">
    <property type="entry name" value="NAD-bd_HRPKS_sdrA"/>
    <property type="match status" value="1"/>
</dbReference>
<evidence type="ECO:0000256" key="1">
    <source>
        <dbReference type="ARBA" id="ARBA00022450"/>
    </source>
</evidence>
<dbReference type="GO" id="GO:1901336">
    <property type="term" value="P:lactone biosynthetic process"/>
    <property type="evidence" value="ECO:0007669"/>
    <property type="project" value="UniProtKB-ARBA"/>
</dbReference>
<dbReference type="InterPro" id="IPR001227">
    <property type="entry name" value="Ac_transferase_dom_sf"/>
</dbReference>
<dbReference type="GO" id="GO:0006633">
    <property type="term" value="P:fatty acid biosynthetic process"/>
    <property type="evidence" value="ECO:0007669"/>
    <property type="project" value="TreeGrafter"/>
</dbReference>
<dbReference type="Pfam" id="PF21089">
    <property type="entry name" value="PKS_DH_N"/>
    <property type="match status" value="1"/>
</dbReference>
<evidence type="ECO:0000256" key="3">
    <source>
        <dbReference type="ARBA" id="ARBA00022679"/>
    </source>
</evidence>
<dbReference type="InterPro" id="IPR042104">
    <property type="entry name" value="PKS_dehydratase_sf"/>
</dbReference>
<dbReference type="Gene3D" id="3.40.366.10">
    <property type="entry name" value="Malonyl-Coenzyme A Acyl Carrier Protein, domain 2"/>
    <property type="match status" value="1"/>
</dbReference>
<dbReference type="SMART" id="SM00822">
    <property type="entry name" value="PKS_KR"/>
    <property type="match status" value="1"/>
</dbReference>
<dbReference type="SUPFAM" id="SSF51735">
    <property type="entry name" value="NAD(P)-binding Rossmann-fold domains"/>
    <property type="match status" value="2"/>
</dbReference>
<name>A0A8H4W1U9_9HELO</name>
<evidence type="ECO:0000256" key="4">
    <source>
        <dbReference type="ARBA" id="ARBA00022857"/>
    </source>
</evidence>
<dbReference type="SMART" id="SM00825">
    <property type="entry name" value="PKS_KS"/>
    <property type="match status" value="1"/>
</dbReference>
<keyword evidence="6" id="KW-0511">Multifunctional enzyme</keyword>
<dbReference type="CDD" id="cd00833">
    <property type="entry name" value="PKS"/>
    <property type="match status" value="1"/>
</dbReference>
<keyword evidence="2" id="KW-0597">Phosphoprotein</keyword>
<dbReference type="InterPro" id="IPR014031">
    <property type="entry name" value="Ketoacyl_synth_C"/>
</dbReference>
<dbReference type="Pfam" id="PF08240">
    <property type="entry name" value="ADH_N"/>
    <property type="match status" value="1"/>
</dbReference>
<dbReference type="InterPro" id="IPR032821">
    <property type="entry name" value="PKS_assoc"/>
</dbReference>
<dbReference type="InterPro" id="IPR020843">
    <property type="entry name" value="ER"/>
</dbReference>
<dbReference type="PROSITE" id="PS52019">
    <property type="entry name" value="PKS_MFAS_DH"/>
    <property type="match status" value="1"/>
</dbReference>
<dbReference type="SMART" id="SM00829">
    <property type="entry name" value="PKS_ER"/>
    <property type="match status" value="1"/>
</dbReference>
<dbReference type="SUPFAM" id="SSF55048">
    <property type="entry name" value="Probable ACP-binding domain of malonyl-CoA ACP transacylase"/>
    <property type="match status" value="1"/>
</dbReference>
<dbReference type="Pfam" id="PF14765">
    <property type="entry name" value="PS-DH"/>
    <property type="match status" value="1"/>
</dbReference>
<dbReference type="InterPro" id="IPR016035">
    <property type="entry name" value="Acyl_Trfase/lysoPLipase"/>
</dbReference>
<dbReference type="InterPro" id="IPR013968">
    <property type="entry name" value="PKS_KR"/>
</dbReference>
<dbReference type="FunFam" id="3.40.50.720:FF:000209">
    <property type="entry name" value="Polyketide synthase Pks12"/>
    <property type="match status" value="1"/>
</dbReference>
<feature type="active site" description="Proton donor; for dehydratase activity" evidence="8">
    <location>
        <position position="1166"/>
    </location>
</feature>
<dbReference type="InterPro" id="IPR014030">
    <property type="entry name" value="Ketoacyl_synth_N"/>
</dbReference>
<dbReference type="Pfam" id="PF02801">
    <property type="entry name" value="Ketoacyl-synt_C"/>
    <property type="match status" value="1"/>
</dbReference>
<dbReference type="CDD" id="cd02440">
    <property type="entry name" value="AdoMet_MTases"/>
    <property type="match status" value="1"/>
</dbReference>
<keyword evidence="14" id="KW-1185">Reference proteome</keyword>
<dbReference type="Proteomes" id="UP000566819">
    <property type="component" value="Unassembled WGS sequence"/>
</dbReference>
<dbReference type="InterPro" id="IPR049551">
    <property type="entry name" value="PKS_DH_C"/>
</dbReference>
<keyword evidence="3" id="KW-0808">Transferase</keyword>
<dbReference type="SMART" id="SM00827">
    <property type="entry name" value="PKS_AT"/>
    <property type="match status" value="1"/>
</dbReference>
<dbReference type="SUPFAM" id="SSF53335">
    <property type="entry name" value="S-adenosyl-L-methionine-dependent methyltransferases"/>
    <property type="match status" value="1"/>
</dbReference>
<dbReference type="Pfam" id="PF08659">
    <property type="entry name" value="KR"/>
    <property type="match status" value="1"/>
</dbReference>
<dbReference type="GO" id="GO:0016491">
    <property type="term" value="F:oxidoreductase activity"/>
    <property type="evidence" value="ECO:0007669"/>
    <property type="project" value="UniProtKB-KW"/>
</dbReference>
<dbReference type="InterPro" id="IPR049900">
    <property type="entry name" value="PKS_mFAS_DH"/>
</dbReference>
<keyword evidence="1" id="KW-0596">Phosphopantetheine</keyword>
<dbReference type="InterPro" id="IPR057326">
    <property type="entry name" value="KR_dom"/>
</dbReference>
<dbReference type="Pfam" id="PF23297">
    <property type="entry name" value="ACP_SdgA_C"/>
    <property type="match status" value="1"/>
</dbReference>
<dbReference type="PROSITE" id="PS50075">
    <property type="entry name" value="CARRIER"/>
    <property type="match status" value="1"/>
</dbReference>
<feature type="domain" description="PKS/mFAS DH" evidence="12">
    <location>
        <begin position="942"/>
        <end position="1259"/>
    </location>
</feature>
<dbReference type="PROSITE" id="PS52004">
    <property type="entry name" value="KS3_2"/>
    <property type="match status" value="1"/>
</dbReference>
<dbReference type="SMART" id="SM00826">
    <property type="entry name" value="PKS_DH"/>
    <property type="match status" value="1"/>
</dbReference>
<dbReference type="PANTHER" id="PTHR43775">
    <property type="entry name" value="FATTY ACID SYNTHASE"/>
    <property type="match status" value="1"/>
</dbReference>
<dbReference type="Pfam" id="PF00109">
    <property type="entry name" value="ketoacyl-synt"/>
    <property type="match status" value="2"/>
</dbReference>
<organism evidence="13 14">
    <name type="scientific">Cudoniella acicularis</name>
    <dbReference type="NCBI Taxonomy" id="354080"/>
    <lineage>
        <taxon>Eukaryota</taxon>
        <taxon>Fungi</taxon>
        <taxon>Dikarya</taxon>
        <taxon>Ascomycota</taxon>
        <taxon>Pezizomycotina</taxon>
        <taxon>Leotiomycetes</taxon>
        <taxon>Helotiales</taxon>
        <taxon>Tricladiaceae</taxon>
        <taxon>Cudoniella</taxon>
    </lineage>
</organism>
<dbReference type="Pfam" id="PF00698">
    <property type="entry name" value="Acyl_transf_1"/>
    <property type="match status" value="1"/>
</dbReference>
<dbReference type="GO" id="GO:0044550">
    <property type="term" value="P:secondary metabolite biosynthetic process"/>
    <property type="evidence" value="ECO:0007669"/>
    <property type="project" value="TreeGrafter"/>
</dbReference>
<dbReference type="CDD" id="cd05195">
    <property type="entry name" value="enoyl_red"/>
    <property type="match status" value="1"/>
</dbReference>
<dbReference type="InterPro" id="IPR013154">
    <property type="entry name" value="ADH-like_N"/>
</dbReference>
<evidence type="ECO:0000256" key="9">
    <source>
        <dbReference type="SAM" id="MobiDB-lite"/>
    </source>
</evidence>
<sequence length="2507" mass="277862">MSENDFIMDGKLDPNGSVDYRTMEGLAIVGFSLKFPQEAEDEDSFWTILMEGRNVMTEFPKDRINIDAFYHPDPDRVDTLPLRGGHFLRESLDVFDAPFFSISAEEASGLDPQQRILLEIKLQALKHLFTPDASQMTISLCSQKIQTFLQIMELSLMALDLACQGLWAGDTTMAIVAGSSLLFSLDPFVYLSNMGFLSPNSRCFSFDSRADGYARGEGIGVVIIKRIKDAIRDGDTIRAVIRATGSNQDGRTPGVTQPSKDSQAKLIKETYSKSGLTMHETMFFESHGTGTALGDPIEAAAIGTAFGRQNTPHQALIIGASKANIGHLEGASGVAGLIKTIMVLEKGIIPPIADLQSLNPKIDSDYLRLKFPQQSVPWPTKGVRRASINSFGFGGTNSHAILDDAYRYLLDRNLVGNPSCKDYERPTTNRHDNTLLNGSDHLNPKQIQTRPKLLIWSASDSKGIERLAAVYGKHFRKLSLTPNEAAEYLENLAFTLNMRRSTLPWKSLVVSNSLTSLHDLGTKISEPVLSLPKLSIGFVFTGQGAQWPEMGRELLLYPVFHDSFRDADAYMKSIGCEWSLLDELVKDKSISNIDSPAYSQPLCTSLQVALVDFLQSLNIVPSAVVGHSSGEIAAAYALGAISNRSAWSLAYYRGKLAATLERHQDTQGAMMAVGLSEEEIQTYFQELPLNMDGQPPVIVGCVNSPTSITVSGDAPSIDILKSTLDKERIFARKLLVSVAYHSPHMKTIASQYLEAIQEIQPGRTSKSERCIMISSVTGKQVLAKQLAQPEYWVENMVSQVRFSQALSELFSFSPKKQAKKIDGSHRGKVAVDTILEIGPHSALQAPIREILKTAPIGNKISYLPTIKRHTAAAIEAILETCGHLYCAGYPVALEAVNKASHFSSSKPKVLTDLPAYPFNHFQAYWSESRLSAAYRLRTIAPHDLLGTPVPDWNPSEARWRNILKTSKLPWIKEHVINGKRLYPAAGMLTMAIEAAKQLADPNRTVLGFRIKDVFFLAPLDTSQAFEGVETQLHLKSNKTATDKDEAWFVFKLYTLVDGDWLENCNGSIQVEYEQAVTPMSLDQDKEILNRDFGSIFKQATGNYLPVDKSFMYQRTEKFGFNYGPSFCPLQEISCNNEGEAIAHVEVFRWQPAENFQSHVIHPTTFDGIFQLIFTALTKGGVDALPTIIPTHIHKLWVSKTGLAPSAPSTEISPVKVHVKSAFEGFRSSVSSLAVLDADGKLRMTVDAITTTLVANISALEGSKGGGERQRCYVIDWKPDLRVLAPEQIMEYCNYNCKEGFETDRVKLFSDLTLFLFLSTNKAVNAISEKEPENPPTHLTRYMRWMRKQLLDFNAGILPDSNQEWKQLVQDDNTEEQSLHQQLSDRLEKDPQGKVFVAIARNLLNILYGKLDALSFLFRDDLVKGYYYDLFNSVQCIPRVQKYLDALAYRNPTLRVLEVGAGTGGMTRHLLRTLTHYGDEEREAPHYAQYDYTDISPSFFQEAQELFKDQAAGRMNFKILNIENDPLEQGFQQHQYDIVVASSVLHATKDLNASVQNIRKLLKPGGKLILFEITIPDKLRAGFVFGLLPGWWLGTEPTREWSPCVNKETWHRVLLRTGFSGLDIFLDDYQDPICHEMSIIISTAITPPPPETQVVSSGVFFNQPLVLVVEEGSSLQNTFGTQIKNRIGDKGVECTIVSLLDLPNLTHNRSDNACYVFLPELEKSLLRSLQAPVFEALKASLSSAQRVLWLTRGGGAVPSQPDYGIIDGLARVLRAENSQLKFMVLALELREEERCPCSETQIDNIFSLLSSLMAKDEEHGEGKWSYDPEYREQSGMLHIPRAVEAKYLDDIVSLSPNPAKVQPFGNEQALTLTVGYPGLLDTLKFVRDEEYYLPLGGEEIEIEVRAVGVNFRDLLTALGRINTSVMGVECAGIVTRVGRSDGVLTFQPGDHVLACALDTFRTFARIPANCAIVIPKDIPFSEAGALPANFTTAWHALHEVARIQPGESILIHFGAGGTGQASIQVAQYHGAEVYATVGSEEKRDFIMNLYHIPEDHIFYSRDTSFAQGIKRMTRGRGVDVVLNSLAGEGLVASWELVAPYGRFIEMGKKDIQARKKLPMFPFAENVSFSVIDIGAMAVDRTSLIQKALQSWVPLYLEGKFHSARPVNCYTLSDVEEAFRFIQGGKNIGKIVIEIKREDPVTDKIFANMPFESWQAAIAPKVQGTWNLHSQLPQTGLDFFVLLSSISGVLGSAGQANYAAGNSYLDALARFRIAHGQPAIAIDLGIMKGDGFLAENEEFLQRWIGPTKGYFVQVSPEELFALLDHYCAKNIDNINATVAPVHTTSQTIIGVDIPANLRSRGIEEPWWMRQPLLSHLYQIPATVNNMDSDMDAGAASASTSVSLPTQLSSAESLAVAAMLVATMLLRKLSRAFSISEEQMDVSDPLRLHGVDSLVALELRNWFAKEFSVDVAIFDLLSGATFTEMGMMVASRSPFCQVIREKEDGSGEAD</sequence>
<feature type="region of interest" description="N-terminal hotdog fold" evidence="8">
    <location>
        <begin position="942"/>
        <end position="1075"/>
    </location>
</feature>
<dbReference type="PANTHER" id="PTHR43775:SF29">
    <property type="entry name" value="ASPERFURANONE POLYKETIDE SYNTHASE AFOG-RELATED"/>
    <property type="match status" value="1"/>
</dbReference>
<dbReference type="InterPro" id="IPR016039">
    <property type="entry name" value="Thiolase-like"/>
</dbReference>
<dbReference type="Gene3D" id="1.10.1200.10">
    <property type="entry name" value="ACP-like"/>
    <property type="match status" value="1"/>
</dbReference>